<reference evidence="6 7" key="1">
    <citation type="submission" date="2016-10" db="EMBL/GenBank/DDBJ databases">
        <authorList>
            <person name="de Groot N.N."/>
        </authorList>
    </citation>
    <scope>NUCLEOTIDE SEQUENCE [LARGE SCALE GENOMIC DNA]</scope>
    <source>
        <strain evidence="6 7">CGMCC 4.3491</strain>
    </source>
</reference>
<dbReference type="PANTHER" id="PTHR42978">
    <property type="entry name" value="QUORUM-QUENCHING LACTONASE YTNP-RELATED-RELATED"/>
    <property type="match status" value="1"/>
</dbReference>
<dbReference type="SUPFAM" id="SSF56281">
    <property type="entry name" value="Metallo-hydrolase/oxidoreductase"/>
    <property type="match status" value="1"/>
</dbReference>
<dbReference type="GO" id="GO:0016787">
    <property type="term" value="F:hydrolase activity"/>
    <property type="evidence" value="ECO:0007669"/>
    <property type="project" value="UniProtKB-KW"/>
</dbReference>
<evidence type="ECO:0000256" key="3">
    <source>
        <dbReference type="ARBA" id="ARBA00022801"/>
    </source>
</evidence>
<dbReference type="STRING" id="381665.SAMN05216554_4184"/>
<evidence type="ECO:0000256" key="2">
    <source>
        <dbReference type="ARBA" id="ARBA00022723"/>
    </source>
</evidence>
<accession>A0A1H3TI93</accession>
<keyword evidence="7" id="KW-1185">Reference proteome</keyword>
<organism evidence="6 7">
    <name type="scientific">Herbiconiux ginsengi</name>
    <dbReference type="NCBI Taxonomy" id="381665"/>
    <lineage>
        <taxon>Bacteria</taxon>
        <taxon>Bacillati</taxon>
        <taxon>Actinomycetota</taxon>
        <taxon>Actinomycetes</taxon>
        <taxon>Micrococcales</taxon>
        <taxon>Microbacteriaceae</taxon>
        <taxon>Herbiconiux</taxon>
    </lineage>
</organism>
<sequence length="280" mass="30602">MRIGSLTVTSIIDGEISIPTEGVWAGHSNEEWGEFSPLLCHLTGNPVQTVGSFLIEGIADRLVLVDAGLGNNPTFPFSGGALRSSLLALGVHPDDITDVVFTHLHLDHIGWASLGGKPFFRNATYRCDSRDWNHFMAAEYELPEWEPFLSKPEFDAPQVRLAPIADRMEFWEGDGEVFAGLEALDAAGHTPGTTVLQVGDSRESGLIIGDLVHGYTELLSDDWALGAHIDSPAAIEAIEKFRGVLFDTGVPFAASHFPGMRWGRFVTDAVDHHRYEQLPV</sequence>
<dbReference type="EMBL" id="FNPZ01000005">
    <property type="protein sequence ID" value="SDZ49059.1"/>
    <property type="molecule type" value="Genomic_DNA"/>
</dbReference>
<proteinExistence type="inferred from homology"/>
<dbReference type="GO" id="GO:0046872">
    <property type="term" value="F:metal ion binding"/>
    <property type="evidence" value="ECO:0007669"/>
    <property type="project" value="UniProtKB-KW"/>
</dbReference>
<dbReference type="InterPro" id="IPR051013">
    <property type="entry name" value="MBL_superfamily_lactonases"/>
</dbReference>
<comment type="similarity">
    <text evidence="1">Belongs to the metallo-beta-lactamase superfamily.</text>
</comment>
<keyword evidence="3" id="KW-0378">Hydrolase</keyword>
<dbReference type="Gene3D" id="3.60.15.10">
    <property type="entry name" value="Ribonuclease Z/Hydroxyacylglutathione hydrolase-like"/>
    <property type="match status" value="1"/>
</dbReference>
<protein>
    <submittedName>
        <fullName evidence="6">Glyoxylase, beta-lactamase superfamily II</fullName>
    </submittedName>
</protein>
<dbReference type="InterPro" id="IPR036866">
    <property type="entry name" value="RibonucZ/Hydroxyglut_hydro"/>
</dbReference>
<dbReference type="Proteomes" id="UP000198891">
    <property type="component" value="Unassembled WGS sequence"/>
</dbReference>
<dbReference type="SMART" id="SM00849">
    <property type="entry name" value="Lactamase_B"/>
    <property type="match status" value="1"/>
</dbReference>
<evidence type="ECO:0000259" key="5">
    <source>
        <dbReference type="SMART" id="SM00849"/>
    </source>
</evidence>
<dbReference type="OrthoDB" id="3196337at2"/>
<keyword evidence="2" id="KW-0479">Metal-binding</keyword>
<evidence type="ECO:0000256" key="4">
    <source>
        <dbReference type="ARBA" id="ARBA00022833"/>
    </source>
</evidence>
<dbReference type="Pfam" id="PF00753">
    <property type="entry name" value="Lactamase_B"/>
    <property type="match status" value="2"/>
</dbReference>
<evidence type="ECO:0000313" key="7">
    <source>
        <dbReference type="Proteomes" id="UP000198891"/>
    </source>
</evidence>
<evidence type="ECO:0000313" key="6">
    <source>
        <dbReference type="EMBL" id="SDZ49059.1"/>
    </source>
</evidence>
<name>A0A1H3TI93_9MICO</name>
<gene>
    <name evidence="6" type="ORF">SAMN05216554_4184</name>
</gene>
<keyword evidence="4" id="KW-0862">Zinc</keyword>
<evidence type="ECO:0000256" key="1">
    <source>
        <dbReference type="ARBA" id="ARBA00007749"/>
    </source>
</evidence>
<dbReference type="AlphaFoldDB" id="A0A1H3TI93"/>
<feature type="domain" description="Metallo-beta-lactamase" evidence="5">
    <location>
        <begin position="49"/>
        <end position="256"/>
    </location>
</feature>
<dbReference type="RefSeq" id="WP_092557482.1">
    <property type="nucleotide sequence ID" value="NZ_FNPZ01000005.1"/>
</dbReference>
<dbReference type="InterPro" id="IPR001279">
    <property type="entry name" value="Metallo-B-lactamas"/>
</dbReference>